<evidence type="ECO:0000313" key="2">
    <source>
        <dbReference type="EMBL" id="MDH2130669.1"/>
    </source>
</evidence>
<evidence type="ECO:0000313" key="3">
    <source>
        <dbReference type="Proteomes" id="UP001162318"/>
    </source>
</evidence>
<evidence type="ECO:0000256" key="1">
    <source>
        <dbReference type="SAM" id="Phobius"/>
    </source>
</evidence>
<feature type="transmembrane region" description="Helical" evidence="1">
    <location>
        <begin position="69"/>
        <end position="90"/>
    </location>
</feature>
<dbReference type="RefSeq" id="WP_066764185.1">
    <property type="nucleotide sequence ID" value="NZ_JAOCKX010000006.1"/>
</dbReference>
<dbReference type="AlphaFoldDB" id="A0AA42WVP7"/>
<keyword evidence="1" id="KW-1133">Transmembrane helix</keyword>
<sequence length="136" mass="15025">MIDRIEPFTPKMIDDIGAICRCQRYPGENQNDFLGRAILALHETHGECARSLETADKLIAGFLKDSRRVPVLGSVMQTCCAVVPLIPFMFLLGRPVVIYALWLGIVCLGPVVAEAGCKLFCRLRPVRSEPAEVEPV</sequence>
<comment type="caution">
    <text evidence="2">The sequence shown here is derived from an EMBL/GenBank/DDBJ whole genome shotgun (WGS) entry which is preliminary data.</text>
</comment>
<dbReference type="EMBL" id="JAOCKX010000006">
    <property type="protein sequence ID" value="MDH2130669.1"/>
    <property type="molecule type" value="Genomic_DNA"/>
</dbReference>
<protein>
    <submittedName>
        <fullName evidence="2">Uncharacterized protein</fullName>
    </submittedName>
</protein>
<dbReference type="Proteomes" id="UP001162318">
    <property type="component" value="Unassembled WGS sequence"/>
</dbReference>
<name>A0AA42WVP7_SPHYA</name>
<gene>
    <name evidence="2" type="ORF">N5J77_05995</name>
</gene>
<organism evidence="2 3">
    <name type="scientific">Sphingobium yanoikuyae</name>
    <name type="common">Sphingomonas yanoikuyae</name>
    <dbReference type="NCBI Taxonomy" id="13690"/>
    <lineage>
        <taxon>Bacteria</taxon>
        <taxon>Pseudomonadati</taxon>
        <taxon>Pseudomonadota</taxon>
        <taxon>Alphaproteobacteria</taxon>
        <taxon>Sphingomonadales</taxon>
        <taxon>Sphingomonadaceae</taxon>
        <taxon>Sphingobium</taxon>
    </lineage>
</organism>
<keyword evidence="1" id="KW-0472">Membrane</keyword>
<proteinExistence type="predicted"/>
<feature type="transmembrane region" description="Helical" evidence="1">
    <location>
        <begin position="96"/>
        <end position="117"/>
    </location>
</feature>
<accession>A0AA42WVP7</accession>
<keyword evidence="1" id="KW-0812">Transmembrane</keyword>
<reference evidence="2" key="1">
    <citation type="submission" date="2022-09" db="EMBL/GenBank/DDBJ databases">
        <title>Intensive care unit water sources are persistently colonized with multi-drug resistant bacteria and are the site of extensive horizontal gene transfer of antibiotic resistance genes.</title>
        <authorList>
            <person name="Diorio-Toth L."/>
        </authorList>
    </citation>
    <scope>NUCLEOTIDE SEQUENCE</scope>
    <source>
        <strain evidence="2">GD03659</strain>
    </source>
</reference>